<keyword evidence="7 13" id="KW-0479">Metal-binding</keyword>
<keyword evidence="10 13" id="KW-0408">Iron</keyword>
<evidence type="ECO:0000256" key="11">
    <source>
        <dbReference type="ARBA" id="ARBA00023033"/>
    </source>
</evidence>
<feature type="transmembrane region" description="Helical" evidence="15">
    <location>
        <begin position="6"/>
        <end position="21"/>
    </location>
</feature>
<evidence type="ECO:0000256" key="13">
    <source>
        <dbReference type="PIRSR" id="PIRSR602401-1"/>
    </source>
</evidence>
<evidence type="ECO:0000256" key="2">
    <source>
        <dbReference type="ARBA" id="ARBA00004370"/>
    </source>
</evidence>
<dbReference type="OrthoDB" id="1470350at2759"/>
<evidence type="ECO:0000256" key="4">
    <source>
        <dbReference type="ARBA" id="ARBA00010617"/>
    </source>
</evidence>
<evidence type="ECO:0000256" key="14">
    <source>
        <dbReference type="RuleBase" id="RU000461"/>
    </source>
</evidence>
<evidence type="ECO:0000313" key="17">
    <source>
        <dbReference type="Proteomes" id="UP000799118"/>
    </source>
</evidence>
<dbReference type="PROSITE" id="PS00086">
    <property type="entry name" value="CYTOCHROME_P450"/>
    <property type="match status" value="1"/>
</dbReference>
<evidence type="ECO:0000256" key="15">
    <source>
        <dbReference type="SAM" id="Phobius"/>
    </source>
</evidence>
<comment type="cofactor">
    <cofactor evidence="1 13">
        <name>heme</name>
        <dbReference type="ChEBI" id="CHEBI:30413"/>
    </cofactor>
</comment>
<organism evidence="16 17">
    <name type="scientific">Gymnopus androsaceus JB14</name>
    <dbReference type="NCBI Taxonomy" id="1447944"/>
    <lineage>
        <taxon>Eukaryota</taxon>
        <taxon>Fungi</taxon>
        <taxon>Dikarya</taxon>
        <taxon>Basidiomycota</taxon>
        <taxon>Agaricomycotina</taxon>
        <taxon>Agaricomycetes</taxon>
        <taxon>Agaricomycetidae</taxon>
        <taxon>Agaricales</taxon>
        <taxon>Marasmiineae</taxon>
        <taxon>Omphalotaceae</taxon>
        <taxon>Gymnopus</taxon>
    </lineage>
</organism>
<dbReference type="PANTHER" id="PTHR24305:SF166">
    <property type="entry name" value="CYTOCHROME P450 12A4, MITOCHONDRIAL-RELATED"/>
    <property type="match status" value="1"/>
</dbReference>
<dbReference type="PRINTS" id="PR00463">
    <property type="entry name" value="EP450I"/>
</dbReference>
<dbReference type="PANTHER" id="PTHR24305">
    <property type="entry name" value="CYTOCHROME P450"/>
    <property type="match status" value="1"/>
</dbReference>
<evidence type="ECO:0000256" key="12">
    <source>
        <dbReference type="ARBA" id="ARBA00023136"/>
    </source>
</evidence>
<comment type="pathway">
    <text evidence="3">Secondary metabolite biosynthesis; terpenoid biosynthesis.</text>
</comment>
<proteinExistence type="inferred from homology"/>
<evidence type="ECO:0000256" key="10">
    <source>
        <dbReference type="ARBA" id="ARBA00023004"/>
    </source>
</evidence>
<dbReference type="Proteomes" id="UP000799118">
    <property type="component" value="Unassembled WGS sequence"/>
</dbReference>
<dbReference type="InterPro" id="IPR002401">
    <property type="entry name" value="Cyt_P450_E_grp-I"/>
</dbReference>
<dbReference type="GO" id="GO:0016020">
    <property type="term" value="C:membrane"/>
    <property type="evidence" value="ECO:0007669"/>
    <property type="project" value="UniProtKB-SubCell"/>
</dbReference>
<dbReference type="SUPFAM" id="SSF48264">
    <property type="entry name" value="Cytochrome P450"/>
    <property type="match status" value="1"/>
</dbReference>
<dbReference type="Gene3D" id="1.10.630.10">
    <property type="entry name" value="Cytochrome P450"/>
    <property type="match status" value="1"/>
</dbReference>
<dbReference type="GO" id="GO:0005506">
    <property type="term" value="F:iron ion binding"/>
    <property type="evidence" value="ECO:0007669"/>
    <property type="project" value="InterPro"/>
</dbReference>
<sequence>METSTSIIVFGSVFAVVYVFYKSMKRRSVLHNIPGPTSKSFLLGNMGELLQNQAGLTDFSWQETYGDVVKFKASFGIDRFFISDPKAFQHILQQAPNYRWGKFHERKEISRMATGKGILWADGDVHKRQRKIMHPGFGAPEAKRFLPVFLSCAASISRRWSDILSSEKDQSHVFNIPEWISQATLDAIGQAAFDYNFGASDNHDTELGKVYRNMMTKAFASPSNTALVALEFLQFIPTFMLEFLNNNNPSARVSTLRNVSSVANAVAKELLTAKSAALLDGKGKRDIMSLLVKANACEDPNSRLTEEEMVSQMQSLLLAGHESTSNSIAFLLYELVRNLDLQSKLRAEIRAAEKVASSRGDAELNIRDLEGMSLLSATIKETLRFHPVLLHMFRVAHEDDVLPLSTPITTKNGEVITELPMSKGSKVVLSIPAYNRHKETFGEDAHLFNPYRWLEPSHVQKGVSLGPFANLATFSGGNRSCLGWRFAVIEMQAFAVELLSNFEFNTTSKIEKIRREAALGMVLTIEGELEKGAQLPLRVSFASKGEDN</sequence>
<evidence type="ECO:0000256" key="6">
    <source>
        <dbReference type="ARBA" id="ARBA00022692"/>
    </source>
</evidence>
<evidence type="ECO:0000256" key="5">
    <source>
        <dbReference type="ARBA" id="ARBA00022617"/>
    </source>
</evidence>
<dbReference type="InterPro" id="IPR050121">
    <property type="entry name" value="Cytochrome_P450_monoxygenase"/>
</dbReference>
<accession>A0A6A4HV06</accession>
<name>A0A6A4HV06_9AGAR</name>
<dbReference type="PRINTS" id="PR00385">
    <property type="entry name" value="P450"/>
</dbReference>
<comment type="similarity">
    <text evidence="4 14">Belongs to the cytochrome P450 family.</text>
</comment>
<dbReference type="Pfam" id="PF00067">
    <property type="entry name" value="p450"/>
    <property type="match status" value="1"/>
</dbReference>
<evidence type="ECO:0000256" key="9">
    <source>
        <dbReference type="ARBA" id="ARBA00023002"/>
    </source>
</evidence>
<dbReference type="InterPro" id="IPR001128">
    <property type="entry name" value="Cyt_P450"/>
</dbReference>
<keyword evidence="6 15" id="KW-0812">Transmembrane</keyword>
<keyword evidence="17" id="KW-1185">Reference proteome</keyword>
<keyword evidence="5 13" id="KW-0349">Heme</keyword>
<comment type="subcellular location">
    <subcellularLocation>
        <location evidence="2">Membrane</location>
    </subcellularLocation>
</comment>
<dbReference type="InterPro" id="IPR017972">
    <property type="entry name" value="Cyt_P450_CS"/>
</dbReference>
<keyword evidence="9 14" id="KW-0560">Oxidoreductase</keyword>
<feature type="binding site" description="axial binding residue" evidence="13">
    <location>
        <position position="481"/>
    </location>
    <ligand>
        <name>heme</name>
        <dbReference type="ChEBI" id="CHEBI:30413"/>
    </ligand>
    <ligandPart>
        <name>Fe</name>
        <dbReference type="ChEBI" id="CHEBI:18248"/>
    </ligandPart>
</feature>
<evidence type="ECO:0000256" key="1">
    <source>
        <dbReference type="ARBA" id="ARBA00001971"/>
    </source>
</evidence>
<dbReference type="GO" id="GO:0020037">
    <property type="term" value="F:heme binding"/>
    <property type="evidence" value="ECO:0007669"/>
    <property type="project" value="InterPro"/>
</dbReference>
<keyword evidence="11 14" id="KW-0503">Monooxygenase</keyword>
<dbReference type="InterPro" id="IPR036396">
    <property type="entry name" value="Cyt_P450_sf"/>
</dbReference>
<evidence type="ECO:0000313" key="16">
    <source>
        <dbReference type="EMBL" id="KAE9401743.1"/>
    </source>
</evidence>
<dbReference type="GO" id="GO:0016705">
    <property type="term" value="F:oxidoreductase activity, acting on paired donors, with incorporation or reduction of molecular oxygen"/>
    <property type="evidence" value="ECO:0007669"/>
    <property type="project" value="InterPro"/>
</dbReference>
<keyword evidence="8 15" id="KW-1133">Transmembrane helix</keyword>
<gene>
    <name evidence="16" type="ORF">BT96DRAFT_880107</name>
</gene>
<protein>
    <submittedName>
        <fullName evidence="16">Cytochrome P450</fullName>
    </submittedName>
</protein>
<evidence type="ECO:0000256" key="7">
    <source>
        <dbReference type="ARBA" id="ARBA00022723"/>
    </source>
</evidence>
<dbReference type="GO" id="GO:0004497">
    <property type="term" value="F:monooxygenase activity"/>
    <property type="evidence" value="ECO:0007669"/>
    <property type="project" value="UniProtKB-KW"/>
</dbReference>
<reference evidence="16" key="1">
    <citation type="journal article" date="2019" name="Environ. Microbiol.">
        <title>Fungal ecological strategies reflected in gene transcription - a case study of two litter decomposers.</title>
        <authorList>
            <person name="Barbi F."/>
            <person name="Kohler A."/>
            <person name="Barry K."/>
            <person name="Baskaran P."/>
            <person name="Daum C."/>
            <person name="Fauchery L."/>
            <person name="Ihrmark K."/>
            <person name="Kuo A."/>
            <person name="LaButti K."/>
            <person name="Lipzen A."/>
            <person name="Morin E."/>
            <person name="Grigoriev I.V."/>
            <person name="Henrissat B."/>
            <person name="Lindahl B."/>
            <person name="Martin F."/>
        </authorList>
    </citation>
    <scope>NUCLEOTIDE SEQUENCE</scope>
    <source>
        <strain evidence="16">JB14</strain>
    </source>
</reference>
<keyword evidence="12 15" id="KW-0472">Membrane</keyword>
<dbReference type="AlphaFoldDB" id="A0A6A4HV06"/>
<evidence type="ECO:0000256" key="3">
    <source>
        <dbReference type="ARBA" id="ARBA00004721"/>
    </source>
</evidence>
<dbReference type="EMBL" id="ML769443">
    <property type="protein sequence ID" value="KAE9401743.1"/>
    <property type="molecule type" value="Genomic_DNA"/>
</dbReference>
<evidence type="ECO:0000256" key="8">
    <source>
        <dbReference type="ARBA" id="ARBA00022989"/>
    </source>
</evidence>